<evidence type="ECO:0000256" key="1">
    <source>
        <dbReference type="ARBA" id="ARBA00004328"/>
    </source>
</evidence>
<dbReference type="EMBL" id="MN033783">
    <property type="protein sequence ID" value="QDH88010.1"/>
    <property type="molecule type" value="Genomic_RNA"/>
</dbReference>
<evidence type="ECO:0008006" key="9">
    <source>
        <dbReference type="Google" id="ProtNLM"/>
    </source>
</evidence>
<comment type="similarity">
    <text evidence="7">Belongs to the Leviviricetes maturation protein family.</text>
</comment>
<evidence type="ECO:0000256" key="2">
    <source>
        <dbReference type="ARBA" id="ARBA00022581"/>
    </source>
</evidence>
<dbReference type="Pfam" id="PF03863">
    <property type="entry name" value="Phage_mat-A"/>
    <property type="match status" value="1"/>
</dbReference>
<organism evidence="8">
    <name type="scientific">Leviviridae sp</name>
    <dbReference type="NCBI Taxonomy" id="2027243"/>
    <lineage>
        <taxon>Viruses</taxon>
        <taxon>Riboviria</taxon>
        <taxon>Orthornavirae</taxon>
        <taxon>Lenarviricota</taxon>
        <taxon>Leviviricetes</taxon>
        <taxon>Norzivirales</taxon>
        <taxon>Fiersviridae</taxon>
    </lineage>
</organism>
<evidence type="ECO:0000256" key="6">
    <source>
        <dbReference type="ARBA" id="ARBA00023296"/>
    </source>
</evidence>
<dbReference type="GO" id="GO:0039666">
    <property type="term" value="P:virion attachment to host cell pilus"/>
    <property type="evidence" value="ECO:0007669"/>
    <property type="project" value="UniProtKB-KW"/>
</dbReference>
<keyword evidence="4" id="KW-0946">Virion</keyword>
<comment type="subcellular location">
    <subcellularLocation>
        <location evidence="1">Virion</location>
    </subcellularLocation>
</comment>
<dbReference type="InterPro" id="IPR005563">
    <property type="entry name" value="A_protein"/>
</dbReference>
<evidence type="ECO:0000256" key="7">
    <source>
        <dbReference type="ARBA" id="ARBA00035110"/>
    </source>
</evidence>
<evidence type="ECO:0000313" key="8">
    <source>
        <dbReference type="EMBL" id="QDH88010.1"/>
    </source>
</evidence>
<evidence type="ECO:0000256" key="3">
    <source>
        <dbReference type="ARBA" id="ARBA00022804"/>
    </source>
</evidence>
<keyword evidence="5" id="KW-1175">Viral attachment to host cell pilus</keyword>
<keyword evidence="2" id="KW-0945">Host-virus interaction</keyword>
<name>A0A514D320_9VIRU</name>
<protein>
    <recommendedName>
        <fullName evidence="9">Maturation</fullName>
    </recommendedName>
</protein>
<proteinExistence type="inferred from homology"/>
<keyword evidence="6" id="KW-1160">Virus entry into host cell</keyword>
<dbReference type="GO" id="GO:0044423">
    <property type="term" value="C:virion component"/>
    <property type="evidence" value="ECO:0007669"/>
    <property type="project" value="UniProtKB-KW"/>
</dbReference>
<gene>
    <name evidence="8" type="ORF">H2RhizoLitter491708_000003</name>
</gene>
<evidence type="ECO:0000256" key="4">
    <source>
        <dbReference type="ARBA" id="ARBA00022844"/>
    </source>
</evidence>
<evidence type="ECO:0000256" key="5">
    <source>
        <dbReference type="ARBA" id="ARBA00023104"/>
    </source>
</evidence>
<accession>A0A514D320</accession>
<sequence length="397" mass="44823">MVVPAHTQAYGESVLWLPTDWTATGHDDFGNPINVVQHRGYPAGKTLRPGLNKAPWHGDGYCIPKDYSRLIYRVVEYQNYEYIVQSDFGGYVIYSEPLIGSLEPNRPYNYDEWGQDIDAAARTKALNKLRTNSMQLGADLGEAHKTLNMIADPCVRVLKALHAARHGRWGSIPRTLGMDKRDVLTGKFAANKWLEYQYGWRPLLSDIYNGMDRLKDDFSIPSTSMVAKVTANEYRTYEEERIVGNNEFKIKMNGSMRVTYGLFYRVNDATIATIDSAGLLNPISIAWELVPFSFVLDWFIPVGNVLSALSATAGLTFVDGYRSEVRNLSEQFERIPFTYRTTYSTVHTLGLGKYLSLGKVFYRQRLGGFPNPGLYTNPSPFSTKHVANALALLRQLL</sequence>
<reference evidence="8" key="1">
    <citation type="submission" date="2019-05" db="EMBL/GenBank/DDBJ databases">
        <title>Metatranscriptomic reconstruction reveals RNA viruses with the potential to shape carbon cycling in soil.</title>
        <authorList>
            <person name="Starr E.P."/>
            <person name="Nuccio E."/>
            <person name="Pett-Ridge J."/>
            <person name="Banfield J.F."/>
            <person name="Firestone M.K."/>
        </authorList>
    </citation>
    <scope>NUCLEOTIDE SEQUENCE</scope>
    <source>
        <strain evidence="8">H2_Rhizo_Litter_49_scaffold_1708</strain>
    </source>
</reference>
<keyword evidence="3" id="KW-1161">Viral attachment to host cell</keyword>